<accession>A0AC34F2K1</accession>
<sequence length="599" mass="67589">MKEKKFIKEELKQVKKHKQNIDAKSKEEEGIVRDRNGEIMCCIPFMKCTRVGHPIPETMETGVKMCCTNSECAYAKHLVHIECFRSLEQNLMTLVTSKGYDKSLSEKVRINNERLWVKKGLSLIQKNMKCACGKGQIIRDNDAWEKREQLVGPPIEEKEKKHKTKTTILPSITTIVKNRAPPAHDAKKLRDLDSHFLSRRSPPPEESYLADKYGPSSTTKPKNFSGAAPYSTSVAAKPNYVAQKPVPLNKIPKPAAPVNKYPVGYAPIERKATPPPQAEVKVKAAERVPKEVSAEKENIFINGNGYKNDGWKESTPAPHDSNAMKANESIFPHCHYSFNQNPNLKNALTQTDETNFPAALIKEPWLKIYSSKDSFDSGLGNISPKEEWKDDSDSNNYNYSSIGDFNSGRSSVLQGASDSDNMSSVSERYPAKITFIFLNDGKFGVEINRNGTKKMLKNIFGNEFTPLYFSMAQETFETGETAQYHYRDFSKHVIYDILKIIGKPLDMIRIDPRWGFQITNYNGGVGFVIETPNGTRTFPEASVLAAFFKAMKIRAETYMDDDISEIYVATNFGVTDSQRNIFNQAALKVNLEIKLFSSY</sequence>
<dbReference type="WBParaSite" id="ES5_v2.g11224.t1">
    <property type="protein sequence ID" value="ES5_v2.g11224.t1"/>
    <property type="gene ID" value="ES5_v2.g11224"/>
</dbReference>
<dbReference type="Proteomes" id="UP000887579">
    <property type="component" value="Unplaced"/>
</dbReference>
<evidence type="ECO:0000313" key="1">
    <source>
        <dbReference type="Proteomes" id="UP000887579"/>
    </source>
</evidence>
<reference evidence="2" key="1">
    <citation type="submission" date="2022-11" db="UniProtKB">
        <authorList>
            <consortium name="WormBaseParasite"/>
        </authorList>
    </citation>
    <scope>IDENTIFICATION</scope>
</reference>
<name>A0AC34F2K1_9BILA</name>
<protein>
    <submittedName>
        <fullName evidence="2">Uncharacterized protein</fullName>
    </submittedName>
</protein>
<organism evidence="1 2">
    <name type="scientific">Panagrolaimus sp. ES5</name>
    <dbReference type="NCBI Taxonomy" id="591445"/>
    <lineage>
        <taxon>Eukaryota</taxon>
        <taxon>Metazoa</taxon>
        <taxon>Ecdysozoa</taxon>
        <taxon>Nematoda</taxon>
        <taxon>Chromadorea</taxon>
        <taxon>Rhabditida</taxon>
        <taxon>Tylenchina</taxon>
        <taxon>Panagrolaimomorpha</taxon>
        <taxon>Panagrolaimoidea</taxon>
        <taxon>Panagrolaimidae</taxon>
        <taxon>Panagrolaimus</taxon>
    </lineage>
</organism>
<proteinExistence type="predicted"/>
<evidence type="ECO:0000313" key="2">
    <source>
        <dbReference type="WBParaSite" id="ES5_v2.g11224.t1"/>
    </source>
</evidence>